<dbReference type="PANTHER" id="PTHR43358">
    <property type="entry name" value="ALPHA/BETA-HYDROLASE"/>
    <property type="match status" value="1"/>
</dbReference>
<organism evidence="2">
    <name type="scientific">marine metagenome</name>
    <dbReference type="NCBI Taxonomy" id="408172"/>
    <lineage>
        <taxon>unclassified sequences</taxon>
        <taxon>metagenomes</taxon>
        <taxon>ecological metagenomes</taxon>
    </lineage>
</organism>
<evidence type="ECO:0000259" key="1">
    <source>
        <dbReference type="Pfam" id="PF00561"/>
    </source>
</evidence>
<reference evidence="2" key="1">
    <citation type="submission" date="2018-05" db="EMBL/GenBank/DDBJ databases">
        <authorList>
            <person name="Lanie J.A."/>
            <person name="Ng W.-L."/>
            <person name="Kazmierczak K.M."/>
            <person name="Andrzejewski T.M."/>
            <person name="Davidsen T.M."/>
            <person name="Wayne K.J."/>
            <person name="Tettelin H."/>
            <person name="Glass J.I."/>
            <person name="Rusch D."/>
            <person name="Podicherti R."/>
            <person name="Tsui H.-C.T."/>
            <person name="Winkler M.E."/>
        </authorList>
    </citation>
    <scope>NUCLEOTIDE SEQUENCE</scope>
</reference>
<evidence type="ECO:0000313" key="2">
    <source>
        <dbReference type="EMBL" id="SUZ50822.1"/>
    </source>
</evidence>
<dbReference type="Gene3D" id="3.40.50.1820">
    <property type="entry name" value="alpha/beta hydrolase"/>
    <property type="match status" value="1"/>
</dbReference>
<dbReference type="PANTHER" id="PTHR43358:SF4">
    <property type="entry name" value="ALPHA_BETA HYDROLASE FOLD-1 DOMAIN-CONTAINING PROTEIN"/>
    <property type="match status" value="1"/>
</dbReference>
<feature type="domain" description="AB hydrolase-1" evidence="1">
    <location>
        <begin position="68"/>
        <end position="195"/>
    </location>
</feature>
<name>A0A381N890_9ZZZZ</name>
<proteinExistence type="predicted"/>
<dbReference type="AlphaFoldDB" id="A0A381N890"/>
<dbReference type="InterPro" id="IPR029058">
    <property type="entry name" value="AB_hydrolase_fold"/>
</dbReference>
<dbReference type="SUPFAM" id="SSF53474">
    <property type="entry name" value="alpha/beta-Hydrolases"/>
    <property type="match status" value="1"/>
</dbReference>
<sequence length="291" mass="32249">MLALWVLLVVIYGLISFLIVQGVTKADRHPQEEHPSDYNLVFEDVEFASRRGDVALRGWYLPGEDSSPHLIFVHGIGSVRSGDNAVELATRMVDLGYNVLLFDLRGHGSSEGDKVSGGFFERWDVLGALDYLVERGVDPSRMGLMGFSMGAATLIMAATEEPRITAVVADSPFADVSDLIARESARKTPFPEWMMPIFIPTTKLMARTIYGINIGSLVPEKSVAELGYPIFVIHGLADDRIPWEHGQRVAAAAEEGSSLWLLPGVDHVDAFLTHPDEYVERVDDYFESRLR</sequence>
<dbReference type="EMBL" id="UINC01000190">
    <property type="protein sequence ID" value="SUZ50822.1"/>
    <property type="molecule type" value="Genomic_DNA"/>
</dbReference>
<dbReference type="InterPro" id="IPR000073">
    <property type="entry name" value="AB_hydrolase_1"/>
</dbReference>
<accession>A0A381N890</accession>
<gene>
    <name evidence="2" type="ORF">METZ01_LOCUS3676</name>
</gene>
<dbReference type="InterPro" id="IPR052920">
    <property type="entry name" value="DNA-binding_regulatory"/>
</dbReference>
<protein>
    <recommendedName>
        <fullName evidence="1">AB hydrolase-1 domain-containing protein</fullName>
    </recommendedName>
</protein>
<dbReference type="Pfam" id="PF00561">
    <property type="entry name" value="Abhydrolase_1"/>
    <property type="match status" value="1"/>
</dbReference>